<dbReference type="InterPro" id="IPR039870">
    <property type="entry name" value="Coa4-like"/>
</dbReference>
<dbReference type="PANTHER" id="PTHR13639:SF2">
    <property type="entry name" value="CYTOCHROME C OXIDASE ASSEMBLY FACTOR 4 HOMOLOG, MITOCHONDRIAL"/>
    <property type="match status" value="1"/>
</dbReference>
<keyword evidence="1" id="KW-1015">Disulfide bond</keyword>
<organism evidence="3 4">
    <name type="scientific">Wickerhamiella sorbophila</name>
    <dbReference type="NCBI Taxonomy" id="45607"/>
    <lineage>
        <taxon>Eukaryota</taxon>
        <taxon>Fungi</taxon>
        <taxon>Dikarya</taxon>
        <taxon>Ascomycota</taxon>
        <taxon>Saccharomycotina</taxon>
        <taxon>Dipodascomycetes</taxon>
        <taxon>Dipodascales</taxon>
        <taxon>Trichomonascaceae</taxon>
        <taxon>Wickerhamiella</taxon>
    </lineage>
</organism>
<evidence type="ECO:0000256" key="1">
    <source>
        <dbReference type="ARBA" id="ARBA00023157"/>
    </source>
</evidence>
<proteinExistence type="predicted"/>
<dbReference type="AlphaFoldDB" id="A0A2T0FPR3"/>
<dbReference type="PROSITE" id="PS51808">
    <property type="entry name" value="CHCH"/>
    <property type="match status" value="1"/>
</dbReference>
<dbReference type="PANTHER" id="PTHR13639">
    <property type="entry name" value="CYTOCHROME C OXIDASE ASSEMBLY FACTOR 4 HOMOLOG, MITOCHONDRIAL"/>
    <property type="match status" value="1"/>
</dbReference>
<evidence type="ECO:0000259" key="2">
    <source>
        <dbReference type="Pfam" id="PF06747"/>
    </source>
</evidence>
<keyword evidence="4" id="KW-1185">Reference proteome</keyword>
<gene>
    <name evidence="3" type="ORF">B9G98_04585</name>
</gene>
<dbReference type="InterPro" id="IPR010625">
    <property type="entry name" value="CHCH"/>
</dbReference>
<dbReference type="Proteomes" id="UP000238350">
    <property type="component" value="Unassembled WGS sequence"/>
</dbReference>
<evidence type="ECO:0000313" key="3">
    <source>
        <dbReference type="EMBL" id="PRT56965.1"/>
    </source>
</evidence>
<dbReference type="GeneID" id="36518333"/>
<evidence type="ECO:0000313" key="4">
    <source>
        <dbReference type="Proteomes" id="UP000238350"/>
    </source>
</evidence>
<dbReference type="EMBL" id="NDIQ01000022">
    <property type="protein sequence ID" value="PRT56965.1"/>
    <property type="molecule type" value="Genomic_DNA"/>
</dbReference>
<dbReference type="GO" id="GO:0033617">
    <property type="term" value="P:mitochondrial respiratory chain complex IV assembly"/>
    <property type="evidence" value="ECO:0007669"/>
    <property type="project" value="InterPro"/>
</dbReference>
<dbReference type="STRING" id="45607.A0A2T0FPR3"/>
<protein>
    <submittedName>
        <fullName evidence="3">Cytochrome oxidase assembly factor 4</fullName>
    </submittedName>
</protein>
<sequence>MAINMDEDPDEWDVRIINTGCAAENEALQLCHADTGDWRKCLPLMKAFRECWARYNNDERTSTVQAPQTSGNEVNLTK</sequence>
<dbReference type="OrthoDB" id="5586401at2759"/>
<feature type="domain" description="CHCH" evidence="2">
    <location>
        <begin position="21"/>
        <end position="53"/>
    </location>
</feature>
<dbReference type="GO" id="GO:0005758">
    <property type="term" value="C:mitochondrial intermembrane space"/>
    <property type="evidence" value="ECO:0007669"/>
    <property type="project" value="InterPro"/>
</dbReference>
<dbReference type="RefSeq" id="XP_024666910.1">
    <property type="nucleotide sequence ID" value="XM_024811142.1"/>
</dbReference>
<accession>A0A2T0FPR3</accession>
<comment type="caution">
    <text evidence="3">The sequence shown here is derived from an EMBL/GenBank/DDBJ whole genome shotgun (WGS) entry which is preliminary data.</text>
</comment>
<reference evidence="3 4" key="1">
    <citation type="submission" date="2017-04" db="EMBL/GenBank/DDBJ databases">
        <title>Genome sequencing of [Candida] sorbophila.</title>
        <authorList>
            <person name="Ahn J.O."/>
        </authorList>
    </citation>
    <scope>NUCLEOTIDE SEQUENCE [LARGE SCALE GENOMIC DNA]</scope>
    <source>
        <strain evidence="3 4">DS02</strain>
    </source>
</reference>
<name>A0A2T0FPR3_9ASCO</name>
<dbReference type="Pfam" id="PF06747">
    <property type="entry name" value="CHCH"/>
    <property type="match status" value="1"/>
</dbReference>